<dbReference type="EMBL" id="CP048286">
    <property type="protein sequence ID" value="QHW30807.1"/>
    <property type="molecule type" value="Genomic_DNA"/>
</dbReference>
<dbReference type="Gene3D" id="1.50.10.10">
    <property type="match status" value="1"/>
</dbReference>
<dbReference type="AlphaFoldDB" id="A0A6C0NX67"/>
<dbReference type="Pfam" id="PF04685">
    <property type="entry name" value="DUF608"/>
    <property type="match status" value="1"/>
</dbReference>
<feature type="domain" description="Glycosyl-hydrolase family 116 catalytic region" evidence="1">
    <location>
        <begin position="474"/>
        <end position="745"/>
    </location>
</feature>
<name>A0A6C0NX67_9BACL</name>
<evidence type="ECO:0000259" key="1">
    <source>
        <dbReference type="Pfam" id="PF04685"/>
    </source>
</evidence>
<reference evidence="3 4" key="1">
    <citation type="submission" date="2020-02" db="EMBL/GenBank/DDBJ databases">
        <title>Paenibacillus sp. nov., isolated from rhizosphere soil of tomato.</title>
        <authorList>
            <person name="Weon H.-Y."/>
            <person name="Lee S.A."/>
        </authorList>
    </citation>
    <scope>NUCLEOTIDE SEQUENCE [LARGE SCALE GENOMIC DNA]</scope>
    <source>
        <strain evidence="3 4">14171R-81</strain>
    </source>
</reference>
<dbReference type="RefSeq" id="WP_162639616.1">
    <property type="nucleotide sequence ID" value="NZ_CP048286.1"/>
</dbReference>
<organism evidence="3 4">
    <name type="scientific">Paenibacillus rhizovicinus</name>
    <dbReference type="NCBI Taxonomy" id="2704463"/>
    <lineage>
        <taxon>Bacteria</taxon>
        <taxon>Bacillati</taxon>
        <taxon>Bacillota</taxon>
        <taxon>Bacilli</taxon>
        <taxon>Bacillales</taxon>
        <taxon>Paenibacillaceae</taxon>
        <taxon>Paenibacillus</taxon>
    </lineage>
</organism>
<evidence type="ECO:0000313" key="4">
    <source>
        <dbReference type="Proteomes" id="UP000479114"/>
    </source>
</evidence>
<dbReference type="SUPFAM" id="SSF48208">
    <property type="entry name" value="Six-hairpin glycosidases"/>
    <property type="match status" value="1"/>
</dbReference>
<sequence length="825" mass="92439">MADHNTYSKEQLYHRGPQRTFSHEAREAKFLLGGIGTGNVSLGSRGQLCDWELFNSQGKGNALPYSFFAIRAQAQGQEAVCKVLEAQLTPPFANSHGFFADETAGLPRLHGSRLRGEYPFAEVEFTDGDLPVTVSLEAFTPFIPLDPDDSGIPAAIIRYRVSNVSDLPADVSIAGSLANAAGYEGRELFHNMRLAGQVRNEQRSEEGMRGVYFYSPDLPADHARNGTLALLADGDGVTVKEEWLPGAWWDGIQEFWTDFTEDGELEPWRNTGSGTGKLHAGGKERYGSVCIRRALLPGESLVYEFALAWHFPNRPNNWQGHILPRGEKDGIVRNYYAGLFRDAWHAGTYLMRNLERLERGSRDFRGALFGSTLPDYVLDALAANITVIRSTTCFRLEDGNLLGWEGGFDHRGSCEGTCTHVWNYAQTLAFLFPSLERTMRRVEFLLETDEKGSMSFRTNRVFGGERWDMVPAADGQLGTIVRLYREWKLSGDGDFLLELWPKARLALDFAFGYWDSDGDCVLDSEQHNTYDVEFFGPNAMTNGMFYAALKAGAEMAAFAGDAERARSYAEAWEQGSAAMDDMLWGGDYYIQRLDDVDAHRYQQGTGCLSDQLIGQFMAHVAGLGHILPQAHVREALRSVFRYNFRTDFSNHANVQRAYALGAEKGLLLCSWPHGGRPKFPFIYSDEVWTGIEYQVAAQLIYEDCLDEGLTIVKAVRERHDGIRRNPWNEVECGNHYARSMASWALLPALSGFRCDMPARTMSFSPKVFREAFGCFWSTGTAWGNYRQTVDDDGRTDWTIEVLYGELRDVTVNGRLISLAAGERLA</sequence>
<dbReference type="Pfam" id="PF12215">
    <property type="entry name" value="Glyco_hydr_116N"/>
    <property type="match status" value="1"/>
</dbReference>
<dbReference type="InterPro" id="IPR012341">
    <property type="entry name" value="6hp_glycosidase-like_sf"/>
</dbReference>
<dbReference type="Proteomes" id="UP000479114">
    <property type="component" value="Chromosome"/>
</dbReference>
<dbReference type="InterPro" id="IPR052566">
    <property type="entry name" value="Non-lysos_glucosylceramidase"/>
</dbReference>
<keyword evidence="4" id="KW-1185">Reference proteome</keyword>
<evidence type="ECO:0008006" key="5">
    <source>
        <dbReference type="Google" id="ProtNLM"/>
    </source>
</evidence>
<dbReference type="PANTHER" id="PTHR12654:SF0">
    <property type="entry name" value="NON-LYSOSOMAL GLUCOSYLCERAMIDASE"/>
    <property type="match status" value="1"/>
</dbReference>
<dbReference type="KEGG" id="prz:GZH47_08000"/>
<accession>A0A6C0NX67</accession>
<gene>
    <name evidence="3" type="ORF">GZH47_08000</name>
</gene>
<dbReference type="PANTHER" id="PTHR12654">
    <property type="entry name" value="BILE ACID BETA-GLUCOSIDASE-RELATED"/>
    <property type="match status" value="1"/>
</dbReference>
<evidence type="ECO:0000259" key="2">
    <source>
        <dbReference type="Pfam" id="PF12215"/>
    </source>
</evidence>
<protein>
    <recommendedName>
        <fullName evidence="5">Glycosyl-hydrolase family 116 catalytic region domain-containing protein</fullName>
    </recommendedName>
</protein>
<evidence type="ECO:0000313" key="3">
    <source>
        <dbReference type="EMBL" id="QHW30807.1"/>
    </source>
</evidence>
<proteinExistence type="predicted"/>
<dbReference type="InterPro" id="IPR006775">
    <property type="entry name" value="GH116_catalytic"/>
</dbReference>
<dbReference type="InterPro" id="IPR024462">
    <property type="entry name" value="GH116_N"/>
</dbReference>
<dbReference type="GO" id="GO:0008422">
    <property type="term" value="F:beta-glucosidase activity"/>
    <property type="evidence" value="ECO:0007669"/>
    <property type="project" value="TreeGrafter"/>
</dbReference>
<feature type="domain" description="Glycosyl-hydrolase family 116 N-terminal" evidence="2">
    <location>
        <begin position="32"/>
        <end position="356"/>
    </location>
</feature>
<dbReference type="InterPro" id="IPR008928">
    <property type="entry name" value="6-hairpin_glycosidase_sf"/>
</dbReference>
<dbReference type="GO" id="GO:0005975">
    <property type="term" value="P:carbohydrate metabolic process"/>
    <property type="evidence" value="ECO:0007669"/>
    <property type="project" value="InterPro"/>
</dbReference>